<keyword evidence="3" id="KW-1185">Reference proteome</keyword>
<feature type="region of interest" description="Disordered" evidence="1">
    <location>
        <begin position="1"/>
        <end position="81"/>
    </location>
</feature>
<evidence type="ECO:0000313" key="3">
    <source>
        <dbReference type="Proteomes" id="UP000542776"/>
    </source>
</evidence>
<proteinExistence type="predicted"/>
<gene>
    <name evidence="2" type="ORF">GGR04_000739</name>
</gene>
<reference evidence="2 3" key="1">
    <citation type="submission" date="2020-08" db="EMBL/GenBank/DDBJ databases">
        <title>Genomic Encyclopedia of Type Strains, Phase IV (KMG-IV): sequencing the most valuable type-strain genomes for metagenomic binning, comparative biology and taxonomic classification.</title>
        <authorList>
            <person name="Goeker M."/>
        </authorList>
    </citation>
    <scope>NUCLEOTIDE SEQUENCE [LARGE SCALE GENOMIC DNA]</scope>
    <source>
        <strain evidence="2 3">DSM 102238</strain>
    </source>
</reference>
<dbReference type="Proteomes" id="UP000542776">
    <property type="component" value="Unassembled WGS sequence"/>
</dbReference>
<name>A0A7W6H3I2_9HYPH</name>
<sequence>MHTHPDDPATPRISGSADHPPGAEAPTAPALGPASPALRPSATMPLAGPASSTGAHAPVRPTVPQEDLEEVPDAISPFGPS</sequence>
<comment type="caution">
    <text evidence="2">The sequence shown here is derived from an EMBL/GenBank/DDBJ whole genome shotgun (WGS) entry which is preliminary data.</text>
</comment>
<accession>A0A7W6H3I2</accession>
<organism evidence="2 3">
    <name type="scientific">Aureimonas pseudogalii</name>
    <dbReference type="NCBI Taxonomy" id="1744844"/>
    <lineage>
        <taxon>Bacteria</taxon>
        <taxon>Pseudomonadati</taxon>
        <taxon>Pseudomonadota</taxon>
        <taxon>Alphaproteobacteria</taxon>
        <taxon>Hyphomicrobiales</taxon>
        <taxon>Aurantimonadaceae</taxon>
        <taxon>Aureimonas</taxon>
    </lineage>
</organism>
<dbReference type="RefSeq" id="WP_183197951.1">
    <property type="nucleotide sequence ID" value="NZ_JACIEK010000001.1"/>
</dbReference>
<evidence type="ECO:0000313" key="2">
    <source>
        <dbReference type="EMBL" id="MBB3996918.1"/>
    </source>
</evidence>
<dbReference type="AlphaFoldDB" id="A0A7W6H3I2"/>
<protein>
    <submittedName>
        <fullName evidence="2">Uncharacterized protein</fullName>
    </submittedName>
</protein>
<evidence type="ECO:0000256" key="1">
    <source>
        <dbReference type="SAM" id="MobiDB-lite"/>
    </source>
</evidence>
<dbReference type="EMBL" id="JACIEK010000001">
    <property type="protein sequence ID" value="MBB3996918.1"/>
    <property type="molecule type" value="Genomic_DNA"/>
</dbReference>